<feature type="compositionally biased region" description="Low complexity" evidence="1">
    <location>
        <begin position="169"/>
        <end position="178"/>
    </location>
</feature>
<dbReference type="EMBL" id="RWGY01000007">
    <property type="protein sequence ID" value="TVU40861.1"/>
    <property type="molecule type" value="Genomic_DNA"/>
</dbReference>
<dbReference type="Proteomes" id="UP000324897">
    <property type="component" value="Chromosome 4"/>
</dbReference>
<evidence type="ECO:0000313" key="3">
    <source>
        <dbReference type="Proteomes" id="UP000324897"/>
    </source>
</evidence>
<keyword evidence="3" id="KW-1185">Reference proteome</keyword>
<sequence length="335" mass="35918">MALMEMGDSTLGFACVEEGSNLYLWSRKVKSETAAEWMQCRVIKLDGVIPVANPEDEAFVVGSAEGVDVIFVTTTAGLFSFELKSGRVRKVAEPNVYFSVLPYMSFYIPGCGTLDLYLLLHPCPPPPAPLLTPAPAPPPAPLLRRPCSRVAISKSLGAATAPALENGEAAETTSTKAAAGEHQDDELKGKASSSAVSTRTSEERVKKIEDRRWRSLPLPFGRPSDAYAYLLQAKPQPPPADQHSSKPFCFLKPVEEYLTSDRAMAGASRRSRVGVGTNSGNARARSKPGTSRHGRIITNGSTIVAGSRQRGFESSFSLHCCVLAFSFPFAAAPLG</sequence>
<dbReference type="OrthoDB" id="618709at2759"/>
<evidence type="ECO:0000313" key="2">
    <source>
        <dbReference type="EMBL" id="TVU40861.1"/>
    </source>
</evidence>
<organism evidence="2 3">
    <name type="scientific">Eragrostis curvula</name>
    <name type="common">weeping love grass</name>
    <dbReference type="NCBI Taxonomy" id="38414"/>
    <lineage>
        <taxon>Eukaryota</taxon>
        <taxon>Viridiplantae</taxon>
        <taxon>Streptophyta</taxon>
        <taxon>Embryophyta</taxon>
        <taxon>Tracheophyta</taxon>
        <taxon>Spermatophyta</taxon>
        <taxon>Magnoliopsida</taxon>
        <taxon>Liliopsida</taxon>
        <taxon>Poales</taxon>
        <taxon>Poaceae</taxon>
        <taxon>PACMAD clade</taxon>
        <taxon>Chloridoideae</taxon>
        <taxon>Eragrostideae</taxon>
        <taxon>Eragrostidinae</taxon>
        <taxon>Eragrostis</taxon>
    </lineage>
</organism>
<reference evidence="2 3" key="1">
    <citation type="journal article" date="2019" name="Sci. Rep.">
        <title>A high-quality genome of Eragrostis curvula grass provides insights into Poaceae evolution and supports new strategies to enhance forage quality.</title>
        <authorList>
            <person name="Carballo J."/>
            <person name="Santos B.A.C.M."/>
            <person name="Zappacosta D."/>
            <person name="Garbus I."/>
            <person name="Selva J.P."/>
            <person name="Gallo C.A."/>
            <person name="Diaz A."/>
            <person name="Albertini E."/>
            <person name="Caccamo M."/>
            <person name="Echenique V."/>
        </authorList>
    </citation>
    <scope>NUCLEOTIDE SEQUENCE [LARGE SCALE GENOMIC DNA]</scope>
    <source>
        <strain evidence="3">cv. Victoria</strain>
        <tissue evidence="2">Leaf</tissue>
    </source>
</reference>
<comment type="caution">
    <text evidence="2">The sequence shown here is derived from an EMBL/GenBank/DDBJ whole genome shotgun (WGS) entry which is preliminary data.</text>
</comment>
<feature type="region of interest" description="Disordered" evidence="1">
    <location>
        <begin position="163"/>
        <end position="203"/>
    </location>
</feature>
<feature type="compositionally biased region" description="Basic residues" evidence="1">
    <location>
        <begin position="284"/>
        <end position="295"/>
    </location>
</feature>
<dbReference type="PANTHER" id="PTHR33186">
    <property type="entry name" value="OS10G0136150 PROTEIN-RELATED"/>
    <property type="match status" value="1"/>
</dbReference>
<dbReference type="PANTHER" id="PTHR33186:SF28">
    <property type="entry name" value="F-BOX DOMAIN-CONTAINING PROTEIN"/>
    <property type="match status" value="1"/>
</dbReference>
<feature type="region of interest" description="Disordered" evidence="1">
    <location>
        <begin position="263"/>
        <end position="298"/>
    </location>
</feature>
<proteinExistence type="predicted"/>
<protein>
    <submittedName>
        <fullName evidence="2">Uncharacterized protein</fullName>
    </submittedName>
</protein>
<gene>
    <name evidence="2" type="ORF">EJB05_14341</name>
</gene>
<dbReference type="AlphaFoldDB" id="A0A5J9VYZ9"/>
<dbReference type="Gramene" id="TVU40861">
    <property type="protein sequence ID" value="TVU40861"/>
    <property type="gene ID" value="EJB05_14341"/>
</dbReference>
<evidence type="ECO:0000256" key="1">
    <source>
        <dbReference type="SAM" id="MobiDB-lite"/>
    </source>
</evidence>
<feature type="compositionally biased region" description="Basic and acidic residues" evidence="1">
    <location>
        <begin position="179"/>
        <end position="189"/>
    </location>
</feature>
<accession>A0A5J9VYZ9</accession>
<name>A0A5J9VYZ9_9POAL</name>
<feature type="non-terminal residue" evidence="2">
    <location>
        <position position="1"/>
    </location>
</feature>